<dbReference type="eggNOG" id="COG2114">
    <property type="taxonomic scope" value="Bacteria"/>
</dbReference>
<dbReference type="AlphaFoldDB" id="A0A1I5PRU6"/>
<keyword evidence="4" id="KW-1185">Reference proteome</keyword>
<dbReference type="Gene3D" id="3.40.50.300">
    <property type="entry name" value="P-loop containing nucleotide triphosphate hydrolases"/>
    <property type="match status" value="1"/>
</dbReference>
<dbReference type="InterPro" id="IPR002182">
    <property type="entry name" value="NB-ARC"/>
</dbReference>
<accession>A0A1I5PRU6</accession>
<evidence type="ECO:0000313" key="4">
    <source>
        <dbReference type="Proteomes" id="UP000183413"/>
    </source>
</evidence>
<proteinExistence type="predicted"/>
<dbReference type="InParanoid" id="A0A1I5PRU6"/>
<sequence>MIRASFEAGGVPFDDCHVEDRGDGAIVVLPPGVPVARLLHPIVDDLCAEIRAHNRASSPSTSMQLRVAVHSGPVYQDEHGLLGAAVVHVFRLLDAREVKERLAGSDASAILVVSDRVHEEVVAQGWGNVAPRAYTAIMVGNKETTARAWVRLPDETPDRDPLEPNAEQRSSSTGWERHAVVDHDRLFGVDALIDTVTAAVMSPSANWIVSLFGDGGIGKTTMAYEATARCAAAGGFTKVAWASATNISLSMLDRADAARGTAYWLDLIRDIAAQFGIELGMSRALWERDLAHGVATMPADERALTVIDNLESTEDAEGILSRLEGLGLIRPHKVIVTTRWSVQRDPMAITEFLLSGLRPEDALAFVRHLGSADPDLREADREVLAPVLTVTEGNPFLIKLVIRQYLATRRSLDRVMADLTGLGAGDTGPGLGRRVREHLYVRSLAQFADRCGEEVAASLMGAFCVKDRGTSFGYEELMTISGIADPALFEQALEFACRLALVRSSDFNRAYSIHSLLHEFTCRS</sequence>
<feature type="compositionally biased region" description="Basic and acidic residues" evidence="1">
    <location>
        <begin position="152"/>
        <end position="162"/>
    </location>
</feature>
<evidence type="ECO:0000313" key="3">
    <source>
        <dbReference type="EMBL" id="SFP36326.1"/>
    </source>
</evidence>
<gene>
    <name evidence="3" type="ORF">SAMN04489713_113218</name>
</gene>
<feature type="region of interest" description="Disordered" evidence="1">
    <location>
        <begin position="152"/>
        <end position="175"/>
    </location>
</feature>
<dbReference type="STRING" id="1993.SAMN04489713_113218"/>
<organism evidence="3 4">
    <name type="scientific">Actinomadura madurae</name>
    <dbReference type="NCBI Taxonomy" id="1993"/>
    <lineage>
        <taxon>Bacteria</taxon>
        <taxon>Bacillati</taxon>
        <taxon>Actinomycetota</taxon>
        <taxon>Actinomycetes</taxon>
        <taxon>Streptosporangiales</taxon>
        <taxon>Thermomonosporaceae</taxon>
        <taxon>Actinomadura</taxon>
    </lineage>
</organism>
<dbReference type="SUPFAM" id="SSF52540">
    <property type="entry name" value="P-loop containing nucleoside triphosphate hydrolases"/>
    <property type="match status" value="1"/>
</dbReference>
<dbReference type="InterPro" id="IPR027417">
    <property type="entry name" value="P-loop_NTPase"/>
</dbReference>
<reference evidence="3 4" key="1">
    <citation type="submission" date="2016-10" db="EMBL/GenBank/DDBJ databases">
        <authorList>
            <person name="de Groot N.N."/>
        </authorList>
    </citation>
    <scope>NUCLEOTIDE SEQUENCE [LARGE SCALE GENOMIC DNA]</scope>
    <source>
        <strain evidence="3 4">DSM 43067</strain>
    </source>
</reference>
<name>A0A1I5PRU6_9ACTN</name>
<evidence type="ECO:0000256" key="1">
    <source>
        <dbReference type="SAM" id="MobiDB-lite"/>
    </source>
</evidence>
<protein>
    <submittedName>
        <fullName evidence="3">NB-ARC domain-containing protein</fullName>
    </submittedName>
</protein>
<dbReference type="Pfam" id="PF00931">
    <property type="entry name" value="NB-ARC"/>
    <property type="match status" value="1"/>
</dbReference>
<evidence type="ECO:0000259" key="2">
    <source>
        <dbReference type="Pfam" id="PF00931"/>
    </source>
</evidence>
<feature type="domain" description="NB-ARC" evidence="2">
    <location>
        <begin position="192"/>
        <end position="367"/>
    </location>
</feature>
<dbReference type="EMBL" id="FOVH01000013">
    <property type="protein sequence ID" value="SFP36326.1"/>
    <property type="molecule type" value="Genomic_DNA"/>
</dbReference>
<dbReference type="GO" id="GO:0043531">
    <property type="term" value="F:ADP binding"/>
    <property type="evidence" value="ECO:0007669"/>
    <property type="project" value="InterPro"/>
</dbReference>
<dbReference type="Proteomes" id="UP000183413">
    <property type="component" value="Unassembled WGS sequence"/>
</dbReference>